<organism evidence="1 2">
    <name type="scientific">Streptomyces griseofuscus</name>
    <dbReference type="NCBI Taxonomy" id="146922"/>
    <lineage>
        <taxon>Bacteria</taxon>
        <taxon>Bacillati</taxon>
        <taxon>Actinomycetota</taxon>
        <taxon>Actinomycetes</taxon>
        <taxon>Kitasatosporales</taxon>
        <taxon>Streptomycetaceae</taxon>
        <taxon>Streptomyces</taxon>
    </lineage>
</organism>
<reference evidence="1 2" key="1">
    <citation type="submission" date="2020-04" db="EMBL/GenBank/DDBJ databases">
        <title>Characterization and engineering of Streptomyces griseofuscus DSM40191 as a potential heterologous host for expression of BGCs.</title>
        <authorList>
            <person name="Gren T."/>
            <person name="Whitford C.M."/>
            <person name="Mohite O.S."/>
            <person name="Joergensen T.S."/>
            <person name="Nielsen J.B."/>
            <person name="Lee S.Y."/>
            <person name="Weber T."/>
        </authorList>
    </citation>
    <scope>NUCLEOTIDE SEQUENCE [LARGE SCALE GENOMIC DNA]</scope>
    <source>
        <strain evidence="1 2">DSM 40191</strain>
    </source>
</reference>
<dbReference type="EMBL" id="CP051006">
    <property type="protein sequence ID" value="QNT91890.1"/>
    <property type="molecule type" value="Genomic_DNA"/>
</dbReference>
<evidence type="ECO:0000313" key="2">
    <source>
        <dbReference type="Proteomes" id="UP000516422"/>
    </source>
</evidence>
<evidence type="ECO:0000313" key="1">
    <source>
        <dbReference type="EMBL" id="QNT91890.1"/>
    </source>
</evidence>
<proteinExistence type="predicted"/>
<dbReference type="Proteomes" id="UP000516422">
    <property type="component" value="Chromosome"/>
</dbReference>
<dbReference type="KEGG" id="sgf:HEP81_01561"/>
<protein>
    <submittedName>
        <fullName evidence="1">Uncharacterized protein</fullName>
    </submittedName>
</protein>
<sequence length="45" mass="5266">MCCGNYSAVEPGIDRRRSHFQHRRTALHIRNEGFDVAVVVRKARR</sequence>
<accession>A0A7H1PV10</accession>
<gene>
    <name evidence="1" type="ORF">HEP81_01561</name>
</gene>
<dbReference type="AlphaFoldDB" id="A0A7H1PV10"/>
<name>A0A7H1PV10_9ACTN</name>